<evidence type="ECO:0000256" key="3">
    <source>
        <dbReference type="ARBA" id="ARBA00009238"/>
    </source>
</evidence>
<dbReference type="InterPro" id="IPR001298">
    <property type="entry name" value="Filamin/ABP280_rpt"/>
</dbReference>
<dbReference type="Pfam" id="PF00630">
    <property type="entry name" value="Filamin"/>
    <property type="match status" value="1"/>
</dbReference>
<evidence type="ECO:0000256" key="6">
    <source>
        <dbReference type="ARBA" id="ARBA00022792"/>
    </source>
</evidence>
<evidence type="ECO:0000256" key="11">
    <source>
        <dbReference type="SAM" id="Phobius"/>
    </source>
</evidence>
<organism evidence="12 13">
    <name type="scientific">Menidia menidia</name>
    <name type="common">Atlantic silverside</name>
    <dbReference type="NCBI Taxonomy" id="238744"/>
    <lineage>
        <taxon>Eukaryota</taxon>
        <taxon>Metazoa</taxon>
        <taxon>Chordata</taxon>
        <taxon>Craniata</taxon>
        <taxon>Vertebrata</taxon>
        <taxon>Euteleostomi</taxon>
        <taxon>Actinopterygii</taxon>
        <taxon>Neopterygii</taxon>
        <taxon>Teleostei</taxon>
        <taxon>Neoteleostei</taxon>
        <taxon>Acanthomorphata</taxon>
        <taxon>Ovalentaria</taxon>
        <taxon>Atherinomorphae</taxon>
        <taxon>Atheriniformes</taxon>
        <taxon>Atherinopsidae</taxon>
        <taxon>Menidiinae</taxon>
        <taxon>Menidia</taxon>
    </lineage>
</organism>
<dbReference type="GO" id="GO:0097250">
    <property type="term" value="P:mitochondrial respirasome assembly"/>
    <property type="evidence" value="ECO:0007669"/>
    <property type="project" value="UniProtKB-ARBA"/>
</dbReference>
<dbReference type="EMBL" id="CAJRST010002336">
    <property type="protein sequence ID" value="CAG5866994.1"/>
    <property type="molecule type" value="Genomic_DNA"/>
</dbReference>
<dbReference type="GO" id="GO:0030036">
    <property type="term" value="P:actin cytoskeleton organization"/>
    <property type="evidence" value="ECO:0007669"/>
    <property type="project" value="InterPro"/>
</dbReference>
<dbReference type="InterPro" id="IPR044801">
    <property type="entry name" value="Filamin"/>
</dbReference>
<dbReference type="GO" id="GO:0051015">
    <property type="term" value="F:actin filament binding"/>
    <property type="evidence" value="ECO:0007669"/>
    <property type="project" value="InterPro"/>
</dbReference>
<evidence type="ECO:0000256" key="7">
    <source>
        <dbReference type="ARBA" id="ARBA00022946"/>
    </source>
</evidence>
<feature type="transmembrane region" description="Helical" evidence="11">
    <location>
        <begin position="126"/>
        <end position="147"/>
    </location>
</feature>
<evidence type="ECO:0000313" key="13">
    <source>
        <dbReference type="Proteomes" id="UP000677803"/>
    </source>
</evidence>
<dbReference type="GO" id="GO:0002082">
    <property type="term" value="P:regulation of oxidative phosphorylation"/>
    <property type="evidence" value="ECO:0007669"/>
    <property type="project" value="UniProtKB-ARBA"/>
</dbReference>
<dbReference type="InterPro" id="IPR036539">
    <property type="entry name" value="Cyt_c_oxidase_su7a_sf"/>
</dbReference>
<keyword evidence="11" id="KW-0812">Transmembrane</keyword>
<proteinExistence type="inferred from homology"/>
<dbReference type="Gene3D" id="2.60.40.10">
    <property type="entry name" value="Immunoglobulins"/>
    <property type="match status" value="1"/>
</dbReference>
<evidence type="ECO:0000256" key="4">
    <source>
        <dbReference type="ARBA" id="ARBA00009331"/>
    </source>
</evidence>
<comment type="subcellular location">
    <subcellularLocation>
        <location evidence="1">Mitochondrion inner membrane</location>
    </subcellularLocation>
</comment>
<dbReference type="SUPFAM" id="SSF81419">
    <property type="entry name" value="Mitochondrial cytochrome c oxidase subunit VIIa"/>
    <property type="match status" value="1"/>
</dbReference>
<dbReference type="Proteomes" id="UP000677803">
    <property type="component" value="Unassembled WGS sequence"/>
</dbReference>
<evidence type="ECO:0000256" key="2">
    <source>
        <dbReference type="ARBA" id="ARBA00004673"/>
    </source>
</evidence>
<evidence type="ECO:0000256" key="9">
    <source>
        <dbReference type="ARBA" id="ARBA00023136"/>
    </source>
</evidence>
<keyword evidence="5" id="KW-0677">Repeat</keyword>
<evidence type="ECO:0000256" key="1">
    <source>
        <dbReference type="ARBA" id="ARBA00004273"/>
    </source>
</evidence>
<dbReference type="AlphaFoldDB" id="A0A8S4AG74"/>
<dbReference type="FunFam" id="4.10.91.10:FF:000001">
    <property type="entry name" value="Cytochrome c oxidase subunit 7A1, mitochondrial"/>
    <property type="match status" value="1"/>
</dbReference>
<evidence type="ECO:0000313" key="12">
    <source>
        <dbReference type="EMBL" id="CAG5866994.1"/>
    </source>
</evidence>
<protein>
    <submittedName>
        <fullName evidence="12">(Atlantic silverside) hypothetical protein</fullName>
    </submittedName>
</protein>
<keyword evidence="11" id="KW-1133">Transmembrane helix</keyword>
<evidence type="ECO:0000256" key="8">
    <source>
        <dbReference type="ARBA" id="ARBA00023128"/>
    </source>
</evidence>
<keyword evidence="13" id="KW-1185">Reference proteome</keyword>
<dbReference type="SUPFAM" id="SSF81296">
    <property type="entry name" value="E set domains"/>
    <property type="match status" value="1"/>
</dbReference>
<keyword evidence="7" id="KW-0809">Transit peptide</keyword>
<keyword evidence="6" id="KW-0999">Mitochondrion inner membrane</keyword>
<feature type="repeat" description="Filamin" evidence="10">
    <location>
        <begin position="1"/>
        <end position="60"/>
    </location>
</feature>
<dbReference type="InterPro" id="IPR014756">
    <property type="entry name" value="Ig_E-set"/>
</dbReference>
<evidence type="ECO:0000256" key="5">
    <source>
        <dbReference type="ARBA" id="ARBA00022737"/>
    </source>
</evidence>
<comment type="similarity">
    <text evidence="4">Belongs to the cytochrome c oxidase VIIa family.</text>
</comment>
<dbReference type="SMART" id="SM00557">
    <property type="entry name" value="IG_FLMN"/>
    <property type="match status" value="1"/>
</dbReference>
<dbReference type="GO" id="GO:0006123">
    <property type="term" value="P:mitochondrial electron transport, cytochrome c to oxygen"/>
    <property type="evidence" value="ECO:0007669"/>
    <property type="project" value="InterPro"/>
</dbReference>
<gene>
    <name evidence="12" type="ORF">MMEN_LOCUS3700</name>
</gene>
<keyword evidence="8" id="KW-0496">Mitochondrion</keyword>
<dbReference type="InterPro" id="IPR013783">
    <property type="entry name" value="Ig-like_fold"/>
</dbReference>
<dbReference type="GO" id="GO:0007399">
    <property type="term" value="P:nervous system development"/>
    <property type="evidence" value="ECO:0007669"/>
    <property type="project" value="UniProtKB-ARBA"/>
</dbReference>
<comment type="caution">
    <text evidence="12">The sequence shown here is derived from an EMBL/GenBank/DDBJ whole genome shotgun (WGS) entry which is preliminary data.</text>
</comment>
<dbReference type="OrthoDB" id="8877048at2759"/>
<dbReference type="GO" id="GO:0005743">
    <property type="term" value="C:mitochondrial inner membrane"/>
    <property type="evidence" value="ECO:0007669"/>
    <property type="project" value="UniProtKB-SubCell"/>
</dbReference>
<keyword evidence="9 11" id="KW-0472">Membrane</keyword>
<reference evidence="12" key="1">
    <citation type="submission" date="2021-05" db="EMBL/GenBank/DDBJ databases">
        <authorList>
            <person name="Tigano A."/>
        </authorList>
    </citation>
    <scope>NUCLEOTIDE SEQUENCE</scope>
</reference>
<comment type="pathway">
    <text evidence="2">Energy metabolism; oxidative phosphorylation.</text>
</comment>
<sequence length="157" mass="16421">MQDVTAEVSSPSGAVRPAELVAAGNDAYCVRFVPTETGTHSVSVRYRGVHVPGSPFQFTVGPLGEGGAAKVRAGGPGLEGALAGEPGVIGLKRNDDKEVLPQVGHPIQEEDNGLPVHIKGGTPDVLLYRATMTLTITGTCYSLYWLLVAAMPQRKAQ</sequence>
<comment type="similarity">
    <text evidence="3">Belongs to the filamin family.</text>
</comment>
<dbReference type="GO" id="GO:0045277">
    <property type="term" value="C:respiratory chain complex IV"/>
    <property type="evidence" value="ECO:0007669"/>
    <property type="project" value="InterPro"/>
</dbReference>
<dbReference type="Gene3D" id="4.10.91.10">
    <property type="entry name" value="Cytochrome c oxidase, subunit VIIa"/>
    <property type="match status" value="1"/>
</dbReference>
<accession>A0A8S4AG74</accession>
<dbReference type="PANTHER" id="PTHR38537:SF7">
    <property type="entry name" value="FILAMIN-B"/>
    <property type="match status" value="1"/>
</dbReference>
<dbReference type="PANTHER" id="PTHR38537">
    <property type="entry name" value="JITTERBUG, ISOFORM N"/>
    <property type="match status" value="1"/>
</dbReference>
<dbReference type="InterPro" id="IPR017868">
    <property type="entry name" value="Filamin/ABP280_repeat-like"/>
</dbReference>
<evidence type="ECO:0000256" key="10">
    <source>
        <dbReference type="PROSITE-ProRule" id="PRU00087"/>
    </source>
</evidence>
<dbReference type="PROSITE" id="PS50194">
    <property type="entry name" value="FILAMIN_REPEAT"/>
    <property type="match status" value="1"/>
</dbReference>
<name>A0A8S4AG74_9TELE</name>